<accession>A0AAE6WXU7</accession>
<proteinExistence type="predicted"/>
<feature type="domain" description="3'-5' exonuclease" evidence="1">
    <location>
        <begin position="29"/>
        <end position="200"/>
    </location>
</feature>
<dbReference type="CDD" id="cd06141">
    <property type="entry name" value="WRN_exo"/>
    <property type="match status" value="1"/>
</dbReference>
<dbReference type="Gene3D" id="3.30.420.10">
    <property type="entry name" value="Ribonuclease H-like superfamily/Ribonuclease H"/>
    <property type="match status" value="1"/>
</dbReference>
<dbReference type="InterPro" id="IPR002562">
    <property type="entry name" value="3'-5'_exonuclease_dom"/>
</dbReference>
<dbReference type="InterPro" id="IPR036397">
    <property type="entry name" value="RNaseH_sf"/>
</dbReference>
<gene>
    <name evidence="2" type="ORF">FSC10_14035</name>
</gene>
<dbReference type="InterPro" id="IPR052408">
    <property type="entry name" value="Exonuclease_MUT-7-like"/>
</dbReference>
<keyword evidence="2" id="KW-0378">Hydrolase</keyword>
<sequence>MDALHSPILPTKEEIATLPRFQNISFEKIIVIQNLQQAEVIREELEQVQVFGFDSESKPIFKTGEQSTGPHLIQLATRERAYLFQMNTELWHFLQPIFANPHQMKAGFGLKNDKHMFRKKGIELNGVLELSKCFGSFGFKQAVGVRNAMALLFQVNFPKSKKISTSNWAARKLSQAQIEYAAADAYACILILEELWQRKLLSRELKLS</sequence>
<keyword evidence="2" id="KW-0540">Nuclease</keyword>
<dbReference type="GO" id="GO:0003676">
    <property type="term" value="F:nucleic acid binding"/>
    <property type="evidence" value="ECO:0007669"/>
    <property type="project" value="InterPro"/>
</dbReference>
<dbReference type="SMART" id="SM00474">
    <property type="entry name" value="35EXOc"/>
    <property type="match status" value="1"/>
</dbReference>
<dbReference type="GO" id="GO:0008408">
    <property type="term" value="F:3'-5' exonuclease activity"/>
    <property type="evidence" value="ECO:0007669"/>
    <property type="project" value="InterPro"/>
</dbReference>
<dbReference type="RefSeq" id="WP_163172415.1">
    <property type="nucleotide sequence ID" value="NZ_CP044463.1"/>
</dbReference>
<dbReference type="PANTHER" id="PTHR47765">
    <property type="entry name" value="3'-5' EXONUCLEASE DOMAIN-CONTAINING PROTEIN"/>
    <property type="match status" value="1"/>
</dbReference>
<dbReference type="InterPro" id="IPR012337">
    <property type="entry name" value="RNaseH-like_sf"/>
</dbReference>
<organism evidence="2 3">
    <name type="scientific">Acinetobacter schindleri</name>
    <dbReference type="NCBI Taxonomy" id="108981"/>
    <lineage>
        <taxon>Bacteria</taxon>
        <taxon>Pseudomonadati</taxon>
        <taxon>Pseudomonadota</taxon>
        <taxon>Gammaproteobacteria</taxon>
        <taxon>Moraxellales</taxon>
        <taxon>Moraxellaceae</taxon>
        <taxon>Acinetobacter</taxon>
    </lineage>
</organism>
<keyword evidence="2" id="KW-0269">Exonuclease</keyword>
<protein>
    <submittedName>
        <fullName evidence="2">3'-5' exonuclease domain-containing protein 2</fullName>
    </submittedName>
</protein>
<dbReference type="GO" id="GO:0006139">
    <property type="term" value="P:nucleobase-containing compound metabolic process"/>
    <property type="evidence" value="ECO:0007669"/>
    <property type="project" value="InterPro"/>
</dbReference>
<evidence type="ECO:0000313" key="3">
    <source>
        <dbReference type="Proteomes" id="UP000503505"/>
    </source>
</evidence>
<evidence type="ECO:0000313" key="2">
    <source>
        <dbReference type="EMBL" id="QIC68407.1"/>
    </source>
</evidence>
<evidence type="ECO:0000259" key="1">
    <source>
        <dbReference type="SMART" id="SM00474"/>
    </source>
</evidence>
<dbReference type="EMBL" id="CP044463">
    <property type="protein sequence ID" value="QIC68407.1"/>
    <property type="molecule type" value="Genomic_DNA"/>
</dbReference>
<dbReference type="Proteomes" id="UP000503505">
    <property type="component" value="Chromosome"/>
</dbReference>
<dbReference type="SUPFAM" id="SSF53098">
    <property type="entry name" value="Ribonuclease H-like"/>
    <property type="match status" value="1"/>
</dbReference>
<dbReference type="Pfam" id="PF01612">
    <property type="entry name" value="DNA_pol_A_exo1"/>
    <property type="match status" value="1"/>
</dbReference>
<name>A0AAE6WXU7_9GAMM</name>
<dbReference type="PANTHER" id="PTHR47765:SF2">
    <property type="entry name" value="EXONUCLEASE MUT-7 HOMOLOG"/>
    <property type="match status" value="1"/>
</dbReference>
<reference evidence="2 3" key="1">
    <citation type="submission" date="2019-09" db="EMBL/GenBank/DDBJ databases">
        <title>Non-baumannii Acinetobacter spp. carrying blaNDM-1 isolated in China.</title>
        <authorList>
            <person name="Cui C."/>
            <person name="Chen C."/>
            <person name="Sun J."/>
            <person name="Liu Y."/>
        </authorList>
    </citation>
    <scope>NUCLEOTIDE SEQUENCE [LARGE SCALE GENOMIC DNA]</scope>
    <source>
        <strain evidence="2 3">HZE23-1</strain>
    </source>
</reference>
<dbReference type="AlphaFoldDB" id="A0AAE6WXU7"/>